<dbReference type="InterPro" id="IPR017080">
    <property type="entry name" value="UCP036990_CBS_BON"/>
</dbReference>
<dbReference type="InterPro" id="IPR046342">
    <property type="entry name" value="CBS_dom_sf"/>
</dbReference>
<dbReference type="EMBL" id="JAAEDL010000010">
    <property type="protein sequence ID" value="MBR0681200.1"/>
    <property type="molecule type" value="Genomic_DNA"/>
</dbReference>
<dbReference type="InterPro" id="IPR051257">
    <property type="entry name" value="Diverse_CBS-Domain"/>
</dbReference>
<keyword evidence="1 2" id="KW-0129">CBS domain</keyword>
<dbReference type="PANTHER" id="PTHR43080:SF26">
    <property type="entry name" value="REGULATORY PROTEIN"/>
    <property type="match status" value="1"/>
</dbReference>
<dbReference type="InterPro" id="IPR000644">
    <property type="entry name" value="CBS_dom"/>
</dbReference>
<dbReference type="CDD" id="cd04586">
    <property type="entry name" value="CBS_pair_BON_assoc"/>
    <property type="match status" value="1"/>
</dbReference>
<dbReference type="PIRSF" id="PIRSF036990">
    <property type="entry name" value="UCP036990_CBS_BON"/>
    <property type="match status" value="1"/>
</dbReference>
<dbReference type="Proteomes" id="UP001138709">
    <property type="component" value="Unassembled WGS sequence"/>
</dbReference>
<dbReference type="RefSeq" id="WP_211846734.1">
    <property type="nucleotide sequence ID" value="NZ_JAAEDL010000010.1"/>
</dbReference>
<dbReference type="PANTHER" id="PTHR43080">
    <property type="entry name" value="CBS DOMAIN-CONTAINING PROTEIN CBSX3, MITOCHONDRIAL"/>
    <property type="match status" value="1"/>
</dbReference>
<reference evidence="4" key="1">
    <citation type="submission" date="2020-01" db="EMBL/GenBank/DDBJ databases">
        <authorList>
            <person name="Rat A."/>
        </authorList>
    </citation>
    <scope>NUCLEOTIDE SEQUENCE</scope>
    <source>
        <strain evidence="4">LMG 31228</strain>
    </source>
</reference>
<dbReference type="PROSITE" id="PS51371">
    <property type="entry name" value="CBS"/>
    <property type="match status" value="2"/>
</dbReference>
<keyword evidence="5" id="KW-1185">Reference proteome</keyword>
<evidence type="ECO:0000256" key="1">
    <source>
        <dbReference type="ARBA" id="ARBA00023122"/>
    </source>
</evidence>
<accession>A0A9X9XBW4</accession>
<evidence type="ECO:0000259" key="3">
    <source>
        <dbReference type="PROSITE" id="PS51371"/>
    </source>
</evidence>
<dbReference type="SMART" id="SM00116">
    <property type="entry name" value="CBS"/>
    <property type="match status" value="2"/>
</dbReference>
<name>A0A9X9XBW4_9PROT</name>
<reference evidence="4" key="2">
    <citation type="journal article" date="2021" name="Syst. Appl. Microbiol.">
        <title>Roseomonas hellenica sp. nov., isolated from roots of wild-growing Alkanna tinctoria.</title>
        <authorList>
            <person name="Rat A."/>
            <person name="Naranjo H.D."/>
            <person name="Lebbe L."/>
            <person name="Cnockaert M."/>
            <person name="Krigas N."/>
            <person name="Grigoriadou K."/>
            <person name="Maloupa E."/>
            <person name="Willems A."/>
        </authorList>
    </citation>
    <scope>NUCLEOTIDE SEQUENCE</scope>
    <source>
        <strain evidence="4">LMG 31228</strain>
    </source>
</reference>
<proteinExistence type="predicted"/>
<dbReference type="Pfam" id="PF04972">
    <property type="entry name" value="BON"/>
    <property type="match status" value="1"/>
</dbReference>
<organism evidence="4 5">
    <name type="scientific">Neoroseomonas eburnea</name>
    <dbReference type="NCBI Taxonomy" id="1346889"/>
    <lineage>
        <taxon>Bacteria</taxon>
        <taxon>Pseudomonadati</taxon>
        <taxon>Pseudomonadota</taxon>
        <taxon>Alphaproteobacteria</taxon>
        <taxon>Acetobacterales</taxon>
        <taxon>Acetobacteraceae</taxon>
        <taxon>Neoroseomonas</taxon>
    </lineage>
</organism>
<evidence type="ECO:0000313" key="4">
    <source>
        <dbReference type="EMBL" id="MBR0681200.1"/>
    </source>
</evidence>
<dbReference type="Pfam" id="PF00571">
    <property type="entry name" value="CBS"/>
    <property type="match status" value="2"/>
</dbReference>
<protein>
    <submittedName>
        <fullName evidence="4">CBS domain-containing protein</fullName>
    </submittedName>
</protein>
<dbReference type="InterPro" id="IPR007055">
    <property type="entry name" value="BON_dom"/>
</dbReference>
<sequence>MRACDIMTTDPVTVPPETPLDAVAALMADRGISGLPVQEADGRLVGVVTDGDLMRRLSAKEDKPASFFAALLGANADQALAYARAHGRRVRDVMSTELVTVEEDATVEEVAHILETRRIRRVPVLRDGRLVGVVSRADLLRAVMAPVGSGASEEASDPRIRREILAAMRSEPWISTRFVFPAVKDGVVTFHGFLAGQEAKMALRVLAEGVAGVKEVVFDTAPPPSILLGVP</sequence>
<dbReference type="Gene3D" id="3.10.580.10">
    <property type="entry name" value="CBS-domain"/>
    <property type="match status" value="1"/>
</dbReference>
<evidence type="ECO:0000313" key="5">
    <source>
        <dbReference type="Proteomes" id="UP001138709"/>
    </source>
</evidence>
<feature type="domain" description="CBS" evidence="3">
    <location>
        <begin position="7"/>
        <end position="66"/>
    </location>
</feature>
<feature type="domain" description="CBS" evidence="3">
    <location>
        <begin position="94"/>
        <end position="149"/>
    </location>
</feature>
<comment type="caution">
    <text evidence="4">The sequence shown here is derived from an EMBL/GenBank/DDBJ whole genome shotgun (WGS) entry which is preliminary data.</text>
</comment>
<dbReference type="AlphaFoldDB" id="A0A9X9XBW4"/>
<evidence type="ECO:0000256" key="2">
    <source>
        <dbReference type="PROSITE-ProRule" id="PRU00703"/>
    </source>
</evidence>
<gene>
    <name evidence="4" type="ORF">GXW74_11955</name>
</gene>
<dbReference type="SUPFAM" id="SSF54631">
    <property type="entry name" value="CBS-domain pair"/>
    <property type="match status" value="1"/>
</dbReference>